<dbReference type="NCBIfam" id="TIGR00350">
    <property type="entry name" value="lytR_cpsA_psr"/>
    <property type="match status" value="1"/>
</dbReference>
<dbReference type="Pfam" id="PF03816">
    <property type="entry name" value="LytR_cpsA_psr"/>
    <property type="match status" value="1"/>
</dbReference>
<evidence type="ECO:0000259" key="4">
    <source>
        <dbReference type="Pfam" id="PF03816"/>
    </source>
</evidence>
<organism evidence="5 6">
    <name type="scientific">Candidatus Egerieimonas intestinavium</name>
    <dbReference type="NCBI Taxonomy" id="2840777"/>
    <lineage>
        <taxon>Bacteria</taxon>
        <taxon>Bacillati</taxon>
        <taxon>Bacillota</taxon>
        <taxon>Clostridia</taxon>
        <taxon>Lachnospirales</taxon>
        <taxon>Lachnospiraceae</taxon>
        <taxon>Lachnospiraceae incertae sedis</taxon>
        <taxon>Candidatus Egerieimonas</taxon>
    </lineage>
</organism>
<evidence type="ECO:0000256" key="1">
    <source>
        <dbReference type="ARBA" id="ARBA00006068"/>
    </source>
</evidence>
<dbReference type="PANTHER" id="PTHR33392">
    <property type="entry name" value="POLYISOPRENYL-TEICHOIC ACID--PEPTIDOGLYCAN TEICHOIC ACID TRANSFERASE TAGU"/>
    <property type="match status" value="1"/>
</dbReference>
<dbReference type="AlphaFoldDB" id="A0A9D1JFH5"/>
<proteinExistence type="inferred from homology"/>
<keyword evidence="3" id="KW-0472">Membrane</keyword>
<dbReference type="InterPro" id="IPR004474">
    <property type="entry name" value="LytR_CpsA_psr"/>
</dbReference>
<reference evidence="5" key="1">
    <citation type="submission" date="2020-10" db="EMBL/GenBank/DDBJ databases">
        <authorList>
            <person name="Gilroy R."/>
        </authorList>
    </citation>
    <scope>NUCLEOTIDE SEQUENCE</scope>
    <source>
        <strain evidence="5">ChiSxjej1B13-7041</strain>
    </source>
</reference>
<feature type="domain" description="Cell envelope-related transcriptional attenuator" evidence="4">
    <location>
        <begin position="114"/>
        <end position="264"/>
    </location>
</feature>
<feature type="compositionally biased region" description="Basic and acidic residues" evidence="2">
    <location>
        <begin position="72"/>
        <end position="81"/>
    </location>
</feature>
<feature type="transmembrane region" description="Helical" evidence="3">
    <location>
        <begin position="12"/>
        <end position="34"/>
    </location>
</feature>
<keyword evidence="3" id="KW-0812">Transmembrane</keyword>
<comment type="caution">
    <text evidence="5">The sequence shown here is derived from an EMBL/GenBank/DDBJ whole genome shotgun (WGS) entry which is preliminary data.</text>
</comment>
<protein>
    <submittedName>
        <fullName evidence="5">LCP family protein</fullName>
    </submittedName>
</protein>
<feature type="region of interest" description="Disordered" evidence="2">
    <location>
        <begin position="49"/>
        <end position="81"/>
    </location>
</feature>
<sequence length="343" mass="38115">MEKKKMSGKKKAVIILAVVLGICVLFVGIAYAVLHHYHSKSNYVKDDQVQTIDEDQLSDEDKNDVSNSMTEEEQKQAEEEAQKAQAEIVIPNGSDVYNILLIGSDRRDTSWYGNSDVMMLVSINKNTEKIYVTSFMRDSYALVEGYGAHKLNFAYAIGGGPKLVETIEKNYRISIDNYAAGDFSSTATIIDMVGGVDITVNDGEAELINKNTIGDHETLPGAGTYHLNGNQAVAYGRIRYVGNADYERTERQRRVVEQIFNKAKNLSISELNDLANEILPLITHNISEGDTLSLLTSLPTIMGYDMELGRIPYDGMFSSKGEMLVPDWEATITKLHNTIYAES</sequence>
<comment type="similarity">
    <text evidence="1">Belongs to the LytR/CpsA/Psr (LCP) family.</text>
</comment>
<dbReference type="Proteomes" id="UP000886841">
    <property type="component" value="Unassembled WGS sequence"/>
</dbReference>
<evidence type="ECO:0000256" key="2">
    <source>
        <dbReference type="SAM" id="MobiDB-lite"/>
    </source>
</evidence>
<keyword evidence="3" id="KW-1133">Transmembrane helix</keyword>
<name>A0A9D1JFH5_9FIRM</name>
<accession>A0A9D1JFH5</accession>
<gene>
    <name evidence="5" type="ORF">IAB98_04825</name>
</gene>
<dbReference type="Gene3D" id="3.40.630.190">
    <property type="entry name" value="LCP protein"/>
    <property type="match status" value="1"/>
</dbReference>
<evidence type="ECO:0000313" key="6">
    <source>
        <dbReference type="Proteomes" id="UP000886841"/>
    </source>
</evidence>
<evidence type="ECO:0000313" key="5">
    <source>
        <dbReference type="EMBL" id="HIR92725.1"/>
    </source>
</evidence>
<dbReference type="PANTHER" id="PTHR33392:SF6">
    <property type="entry name" value="POLYISOPRENYL-TEICHOIC ACID--PEPTIDOGLYCAN TEICHOIC ACID TRANSFERASE TAGU"/>
    <property type="match status" value="1"/>
</dbReference>
<evidence type="ECO:0000256" key="3">
    <source>
        <dbReference type="SAM" id="Phobius"/>
    </source>
</evidence>
<reference evidence="5" key="2">
    <citation type="journal article" date="2021" name="PeerJ">
        <title>Extensive microbial diversity within the chicken gut microbiome revealed by metagenomics and culture.</title>
        <authorList>
            <person name="Gilroy R."/>
            <person name="Ravi A."/>
            <person name="Getino M."/>
            <person name="Pursley I."/>
            <person name="Horton D.L."/>
            <person name="Alikhan N.F."/>
            <person name="Baker D."/>
            <person name="Gharbi K."/>
            <person name="Hall N."/>
            <person name="Watson M."/>
            <person name="Adriaenssens E.M."/>
            <person name="Foster-Nyarko E."/>
            <person name="Jarju S."/>
            <person name="Secka A."/>
            <person name="Antonio M."/>
            <person name="Oren A."/>
            <person name="Chaudhuri R.R."/>
            <person name="La Ragione R."/>
            <person name="Hildebrand F."/>
            <person name="Pallen M.J."/>
        </authorList>
    </citation>
    <scope>NUCLEOTIDE SEQUENCE</scope>
    <source>
        <strain evidence="5">ChiSxjej1B13-7041</strain>
    </source>
</reference>
<dbReference type="InterPro" id="IPR050922">
    <property type="entry name" value="LytR/CpsA/Psr_CW_biosynth"/>
</dbReference>
<dbReference type="EMBL" id="DVHU01000043">
    <property type="protein sequence ID" value="HIR92725.1"/>
    <property type="molecule type" value="Genomic_DNA"/>
</dbReference>